<dbReference type="RefSeq" id="WP_031417283.1">
    <property type="nucleotide sequence ID" value="NZ_CP064071.1"/>
</dbReference>
<reference evidence="2" key="1">
    <citation type="submission" date="2020-02" db="EMBL/GenBank/DDBJ databases">
        <authorList>
            <person name="Hu X."/>
            <person name="Yuan Z."/>
            <person name="Cheng J."/>
            <person name="Geng P."/>
        </authorList>
    </citation>
    <scope>NUCLEOTIDE SEQUENCE</scope>
    <source>
        <strain evidence="2">SSII-1</strain>
        <plasmid evidence="2">pSSII-1</plasmid>
    </source>
</reference>
<keyword evidence="1" id="KW-1133">Transmembrane helix</keyword>
<feature type="transmembrane region" description="Helical" evidence="1">
    <location>
        <begin position="35"/>
        <end position="55"/>
    </location>
</feature>
<dbReference type="AlphaFoldDB" id="A0A6H0A0B6"/>
<keyword evidence="1" id="KW-0812">Transmembrane</keyword>
<dbReference type="InterPro" id="IPR049920">
    <property type="entry name" value="IK1_05631-like"/>
</dbReference>
<sequence length="293" mass="34495">MDEIYINVKQNKSESLRLLAAMRVQYSRAKILRTLRVFVTVLLPIISVLSLKYFPNLKDELALVAAIWLVINRLCIIEKEKSMVKEAAKIQEMFDVGLFQISWNNFLAGEYIQTERIKKLNIISKEKEENLIDWFPGLNSSDHYYNVLLAQRTSIIWDMDLRKIYSNILKWILIMYIIVLIWIPYLLNLPFQTFIISLIVPSLPLILHLIETTNGHKQRYDALEKILTKVENNISNYSGTDESIKITCRSYQDIIFLNRCNVNMIPDKIYWVKRNLFDKIAKESNEEQSEKLL</sequence>
<protein>
    <submittedName>
        <fullName evidence="2">Uncharacterized protein</fullName>
    </submittedName>
</protein>
<feature type="transmembrane region" description="Helical" evidence="1">
    <location>
        <begin position="191"/>
        <end position="210"/>
    </location>
</feature>
<organism evidence="2">
    <name type="scientific">Lysinibacillus sphaericus</name>
    <name type="common">Bacillus sphaericus</name>
    <dbReference type="NCBI Taxonomy" id="1421"/>
    <lineage>
        <taxon>Bacteria</taxon>
        <taxon>Bacillati</taxon>
        <taxon>Bacillota</taxon>
        <taxon>Bacilli</taxon>
        <taxon>Bacillales</taxon>
        <taxon>Bacillaceae</taxon>
        <taxon>Lysinibacillus</taxon>
    </lineage>
</organism>
<dbReference type="Pfam" id="PF18159">
    <property type="entry name" value="S_4TM"/>
    <property type="match status" value="1"/>
</dbReference>
<feature type="transmembrane region" description="Helical" evidence="1">
    <location>
        <begin position="168"/>
        <end position="185"/>
    </location>
</feature>
<name>A0A6H0A0B6_LYSSH</name>
<dbReference type="EMBL" id="MT075580">
    <property type="protein sequence ID" value="QIS31197.1"/>
    <property type="molecule type" value="Genomic_DNA"/>
</dbReference>
<proteinExistence type="predicted"/>
<feature type="transmembrane region" description="Helical" evidence="1">
    <location>
        <begin position="61"/>
        <end position="77"/>
    </location>
</feature>
<accession>A0A6H0A0B6</accession>
<evidence type="ECO:0000313" key="2">
    <source>
        <dbReference type="EMBL" id="QIS31197.1"/>
    </source>
</evidence>
<keyword evidence="1" id="KW-0472">Membrane</keyword>
<geneLocation type="plasmid" evidence="2">
    <name>pSSII-1</name>
</geneLocation>
<evidence type="ECO:0000256" key="1">
    <source>
        <dbReference type="SAM" id="Phobius"/>
    </source>
</evidence>
<keyword evidence="2" id="KW-0614">Plasmid</keyword>